<comment type="caution">
    <text evidence="2">The sequence shown here is derived from an EMBL/GenBank/DDBJ whole genome shotgun (WGS) entry which is preliminary data.</text>
</comment>
<proteinExistence type="predicted"/>
<sequence length="348" mass="39832">MPRRRVYIHCFIIALLLLVLGCQSKPSADDSDKSIQDNSHGLYVELDDLNNHDNDLKKVEELQPIIRVVDVRTEEQTTIEVTLANQIYIAEDAVNKSNKIFMTDVRGPQLLDPFTGDVQPIQLETSKNDVNNRYNYYFPDTFFENTNYVIESLKTLYRYDNEGNKTAIWVGPNNQPIYGFAVSPHESRIAVLISADNHIAGAKSDLIILDTEGKELMAIEQVAYTGKSDGVIPKIDLKWMDEFTLHIPTEIAADEGYEFGKRVITLKDEKPVITESIRSGWEFDSRVYPSPSGEHVVRVSQEEGIYFVPDKEDEKLLGKGYFLGWLDMHRIAWYESYNEEYPESTAIF</sequence>
<evidence type="ECO:0000313" key="3">
    <source>
        <dbReference type="Proteomes" id="UP001596233"/>
    </source>
</evidence>
<protein>
    <submittedName>
        <fullName evidence="2">Uncharacterized protein</fullName>
    </submittedName>
</protein>
<evidence type="ECO:0000313" key="2">
    <source>
        <dbReference type="EMBL" id="MFC6332935.1"/>
    </source>
</evidence>
<evidence type="ECO:0000256" key="1">
    <source>
        <dbReference type="SAM" id="SignalP"/>
    </source>
</evidence>
<gene>
    <name evidence="2" type="ORF">ACFP56_09900</name>
</gene>
<dbReference type="Proteomes" id="UP001596233">
    <property type="component" value="Unassembled WGS sequence"/>
</dbReference>
<keyword evidence="1" id="KW-0732">Signal</keyword>
<organism evidence="2 3">
    <name type="scientific">Paenibacillus septentrionalis</name>
    <dbReference type="NCBI Taxonomy" id="429342"/>
    <lineage>
        <taxon>Bacteria</taxon>
        <taxon>Bacillati</taxon>
        <taxon>Bacillota</taxon>
        <taxon>Bacilli</taxon>
        <taxon>Bacillales</taxon>
        <taxon>Paenibacillaceae</taxon>
        <taxon>Paenibacillus</taxon>
    </lineage>
</organism>
<dbReference type="RefSeq" id="WP_379233882.1">
    <property type="nucleotide sequence ID" value="NZ_JBHSTE010000003.1"/>
</dbReference>
<reference evidence="3" key="1">
    <citation type="journal article" date="2019" name="Int. J. Syst. Evol. Microbiol.">
        <title>The Global Catalogue of Microorganisms (GCM) 10K type strain sequencing project: providing services to taxonomists for standard genome sequencing and annotation.</title>
        <authorList>
            <consortium name="The Broad Institute Genomics Platform"/>
            <consortium name="The Broad Institute Genome Sequencing Center for Infectious Disease"/>
            <person name="Wu L."/>
            <person name="Ma J."/>
        </authorList>
    </citation>
    <scope>NUCLEOTIDE SEQUENCE [LARGE SCALE GENOMIC DNA]</scope>
    <source>
        <strain evidence="3">PCU 280</strain>
    </source>
</reference>
<name>A0ABW1V5B0_9BACL</name>
<dbReference type="SUPFAM" id="SSF82171">
    <property type="entry name" value="DPP6 N-terminal domain-like"/>
    <property type="match status" value="1"/>
</dbReference>
<feature type="signal peptide" evidence="1">
    <location>
        <begin position="1"/>
        <end position="28"/>
    </location>
</feature>
<accession>A0ABW1V5B0</accession>
<feature type="chain" id="PRO_5046242866" evidence="1">
    <location>
        <begin position="29"/>
        <end position="348"/>
    </location>
</feature>
<dbReference type="EMBL" id="JBHSTE010000003">
    <property type="protein sequence ID" value="MFC6332935.1"/>
    <property type="molecule type" value="Genomic_DNA"/>
</dbReference>
<keyword evidence="3" id="KW-1185">Reference proteome</keyword>
<dbReference type="PROSITE" id="PS51257">
    <property type="entry name" value="PROKAR_LIPOPROTEIN"/>
    <property type="match status" value="1"/>
</dbReference>